<protein>
    <recommendedName>
        <fullName evidence="1">F-box domain-containing protein</fullName>
    </recommendedName>
</protein>
<dbReference type="OrthoDB" id="6421103at2759"/>
<dbReference type="InterPro" id="IPR036047">
    <property type="entry name" value="F-box-like_dom_sf"/>
</dbReference>
<reference evidence="2 3" key="1">
    <citation type="submission" date="2018-04" db="EMBL/GenBank/DDBJ databases">
        <title>The genome of golden apple snail Pomacea canaliculata provides insight into stress tolerance and invasive adaptation.</title>
        <authorList>
            <person name="Liu C."/>
            <person name="Liu B."/>
            <person name="Ren Y."/>
            <person name="Zhang Y."/>
            <person name="Wang H."/>
            <person name="Li S."/>
            <person name="Jiang F."/>
            <person name="Yin L."/>
            <person name="Zhang G."/>
            <person name="Qian W."/>
            <person name="Fan W."/>
        </authorList>
    </citation>
    <scope>NUCLEOTIDE SEQUENCE [LARGE SCALE GENOMIC DNA]</scope>
    <source>
        <strain evidence="2">SZHN2017</strain>
        <tissue evidence="2">Muscle</tissue>
    </source>
</reference>
<evidence type="ECO:0000313" key="3">
    <source>
        <dbReference type="Proteomes" id="UP000245119"/>
    </source>
</evidence>
<dbReference type="SMART" id="SM00256">
    <property type="entry name" value="FBOX"/>
    <property type="match status" value="1"/>
</dbReference>
<keyword evidence="3" id="KW-1185">Reference proteome</keyword>
<accession>A0A2T7NJS7</accession>
<evidence type="ECO:0000259" key="1">
    <source>
        <dbReference type="PROSITE" id="PS50181"/>
    </source>
</evidence>
<proteinExistence type="predicted"/>
<gene>
    <name evidence="2" type="ORF">C0Q70_19598</name>
</gene>
<dbReference type="EMBL" id="PZQS01000012">
    <property type="protein sequence ID" value="PVD21425.1"/>
    <property type="molecule type" value="Genomic_DNA"/>
</dbReference>
<sequence>MSARFMPGERRQDPVVPWDTLPEEALVKVFSYLCDGDRLEASLACKAWHGVFRMACLWRRRRFCFRCKNDYQMRQVFYDGFFREHGQHLQHVYSGVCYTGQRRCTVLPSVRYNSE</sequence>
<name>A0A2T7NJS7_POMCA</name>
<feature type="domain" description="F-box" evidence="1">
    <location>
        <begin position="15"/>
        <end position="61"/>
    </location>
</feature>
<dbReference type="SUPFAM" id="SSF81383">
    <property type="entry name" value="F-box domain"/>
    <property type="match status" value="1"/>
</dbReference>
<dbReference type="Pfam" id="PF12937">
    <property type="entry name" value="F-box-like"/>
    <property type="match status" value="1"/>
</dbReference>
<comment type="caution">
    <text evidence="2">The sequence shown here is derived from an EMBL/GenBank/DDBJ whole genome shotgun (WGS) entry which is preliminary data.</text>
</comment>
<dbReference type="Gene3D" id="1.20.1280.50">
    <property type="match status" value="1"/>
</dbReference>
<dbReference type="Proteomes" id="UP000245119">
    <property type="component" value="Linkage Group LG12"/>
</dbReference>
<dbReference type="InterPro" id="IPR001810">
    <property type="entry name" value="F-box_dom"/>
</dbReference>
<dbReference type="FunFam" id="1.20.1280.50:FF:000005">
    <property type="entry name" value="F-box/LRR-repeat protein 3 isoform X1"/>
    <property type="match status" value="1"/>
</dbReference>
<dbReference type="AlphaFoldDB" id="A0A2T7NJS7"/>
<organism evidence="2 3">
    <name type="scientific">Pomacea canaliculata</name>
    <name type="common">Golden apple snail</name>
    <dbReference type="NCBI Taxonomy" id="400727"/>
    <lineage>
        <taxon>Eukaryota</taxon>
        <taxon>Metazoa</taxon>
        <taxon>Spiralia</taxon>
        <taxon>Lophotrochozoa</taxon>
        <taxon>Mollusca</taxon>
        <taxon>Gastropoda</taxon>
        <taxon>Caenogastropoda</taxon>
        <taxon>Architaenioglossa</taxon>
        <taxon>Ampullarioidea</taxon>
        <taxon>Ampullariidae</taxon>
        <taxon>Pomacea</taxon>
    </lineage>
</organism>
<evidence type="ECO:0000313" key="2">
    <source>
        <dbReference type="EMBL" id="PVD21425.1"/>
    </source>
</evidence>
<dbReference type="PROSITE" id="PS50181">
    <property type="entry name" value="FBOX"/>
    <property type="match status" value="1"/>
</dbReference>